<keyword evidence="1 2" id="KW-0597">Phosphoprotein</keyword>
<sequence length="387" mass="41888">MDAVLPTDPDDEDLPRILCVDDEPNLLAGLERTLFGEFDVTTAPGGAQGLAIVEEEPPFAVIVSDMRMPGMDGAEFLARVRERSPNSTRILLTGQADTESAIAAINHGAIFRYLCKPCPSDVLIPTLHEAVERHRSAVIEQDMMETTLAGVVDSMTQVLSLIAPWASMRAATIQTCVKQAARTLDWPNAWIGNMAAALSHIGCVSVPSDIVQREMAGRPLDQEERDILDSHPETAFKLLQAIPRLDSVAQVVRYQHRPAPEDADPDVVLGAELLRAAGTLARELANQQPMSRAQEAVAKLDPPVRYAVSQALRTVKLHSGNSTRSARVSDLLPGWVVAEDIKTRQGGLVLGEGRELTVTAIMALRNLLATDAIEEPLLVACPQTAKQ</sequence>
<dbReference type="PANTHER" id="PTHR44591">
    <property type="entry name" value="STRESS RESPONSE REGULATOR PROTEIN 1"/>
    <property type="match status" value="1"/>
</dbReference>
<dbReference type="OrthoDB" id="9802066at2"/>
<dbReference type="AlphaFoldDB" id="A0A383XQ75"/>
<reference evidence="4 5" key="1">
    <citation type="submission" date="2018-05" db="EMBL/GenBank/DDBJ databases">
        <title>Abyssibacter profundi OUC007T gen. nov., sp. nov, a marine bacterium isolated from seawater of the Mariana Trench.</title>
        <authorList>
            <person name="Zhou S."/>
        </authorList>
    </citation>
    <scope>NUCLEOTIDE SEQUENCE [LARGE SCALE GENOMIC DNA]</scope>
    <source>
        <strain evidence="4 5">OUC007</strain>
    </source>
</reference>
<organism evidence="4 5">
    <name type="scientific">Abyssibacter profundi</name>
    <dbReference type="NCBI Taxonomy" id="2182787"/>
    <lineage>
        <taxon>Bacteria</taxon>
        <taxon>Pseudomonadati</taxon>
        <taxon>Pseudomonadota</taxon>
        <taxon>Gammaproteobacteria</taxon>
        <taxon>Chromatiales</taxon>
        <taxon>Oceanococcaceae</taxon>
        <taxon>Abyssibacter</taxon>
    </lineage>
</organism>
<gene>
    <name evidence="4" type="ORF">DEH80_15675</name>
</gene>
<proteinExistence type="predicted"/>
<dbReference type="PROSITE" id="PS50110">
    <property type="entry name" value="RESPONSE_REGULATORY"/>
    <property type="match status" value="1"/>
</dbReference>
<dbReference type="SMART" id="SM00448">
    <property type="entry name" value="REC"/>
    <property type="match status" value="1"/>
</dbReference>
<name>A0A383XQ75_9GAMM</name>
<accession>A0A383XQ75</accession>
<dbReference type="Gene3D" id="3.40.50.2300">
    <property type="match status" value="1"/>
</dbReference>
<dbReference type="CDD" id="cd17569">
    <property type="entry name" value="REC_HupR-like"/>
    <property type="match status" value="1"/>
</dbReference>
<dbReference type="InterPro" id="IPR011006">
    <property type="entry name" value="CheY-like_superfamily"/>
</dbReference>
<protein>
    <submittedName>
        <fullName evidence="4">Response regulator</fullName>
    </submittedName>
</protein>
<evidence type="ECO:0000313" key="5">
    <source>
        <dbReference type="Proteomes" id="UP000251800"/>
    </source>
</evidence>
<evidence type="ECO:0000259" key="3">
    <source>
        <dbReference type="PROSITE" id="PS50110"/>
    </source>
</evidence>
<evidence type="ECO:0000313" key="4">
    <source>
        <dbReference type="EMBL" id="PWN54779.1"/>
    </source>
</evidence>
<dbReference type="PANTHER" id="PTHR44591:SF19">
    <property type="entry name" value="TWO-COMPONENT RESPONSE REGULATOR-RELATED"/>
    <property type="match status" value="1"/>
</dbReference>
<feature type="domain" description="Response regulatory" evidence="3">
    <location>
        <begin position="16"/>
        <end position="131"/>
    </location>
</feature>
<dbReference type="Pfam" id="PF00072">
    <property type="entry name" value="Response_reg"/>
    <property type="match status" value="1"/>
</dbReference>
<dbReference type="SUPFAM" id="SSF52172">
    <property type="entry name" value="CheY-like"/>
    <property type="match status" value="1"/>
</dbReference>
<dbReference type="Gene3D" id="1.10.3210.10">
    <property type="entry name" value="Hypothetical protein af1432"/>
    <property type="match status" value="1"/>
</dbReference>
<keyword evidence="5" id="KW-1185">Reference proteome</keyword>
<dbReference type="InterPro" id="IPR001789">
    <property type="entry name" value="Sig_transdc_resp-reg_receiver"/>
</dbReference>
<dbReference type="Proteomes" id="UP000251800">
    <property type="component" value="Unassembled WGS sequence"/>
</dbReference>
<comment type="caution">
    <text evidence="4">The sequence shown here is derived from an EMBL/GenBank/DDBJ whole genome shotgun (WGS) entry which is preliminary data.</text>
</comment>
<evidence type="ECO:0000256" key="1">
    <source>
        <dbReference type="ARBA" id="ARBA00022553"/>
    </source>
</evidence>
<dbReference type="Pfam" id="PF13487">
    <property type="entry name" value="HD_5"/>
    <property type="match status" value="1"/>
</dbReference>
<feature type="modified residue" description="4-aspartylphosphate" evidence="2">
    <location>
        <position position="65"/>
    </location>
</feature>
<dbReference type="InterPro" id="IPR050595">
    <property type="entry name" value="Bact_response_regulator"/>
</dbReference>
<dbReference type="EMBL" id="QEQK01000018">
    <property type="protein sequence ID" value="PWN54779.1"/>
    <property type="molecule type" value="Genomic_DNA"/>
</dbReference>
<dbReference type="GO" id="GO:0000160">
    <property type="term" value="P:phosphorelay signal transduction system"/>
    <property type="evidence" value="ECO:0007669"/>
    <property type="project" value="InterPro"/>
</dbReference>
<evidence type="ECO:0000256" key="2">
    <source>
        <dbReference type="PROSITE-ProRule" id="PRU00169"/>
    </source>
</evidence>